<evidence type="ECO:0000256" key="1">
    <source>
        <dbReference type="ARBA" id="ARBA00010652"/>
    </source>
</evidence>
<name>A0A846Y845_9NOCA</name>
<feature type="region of interest" description="Disordered" evidence="2">
    <location>
        <begin position="175"/>
        <end position="309"/>
    </location>
</feature>
<feature type="compositionally biased region" description="Low complexity" evidence="2">
    <location>
        <begin position="234"/>
        <end position="246"/>
    </location>
</feature>
<dbReference type="SUPFAM" id="SSF140459">
    <property type="entry name" value="PE/PPE dimer-like"/>
    <property type="match status" value="1"/>
</dbReference>
<feature type="compositionally biased region" description="Pro residues" evidence="2">
    <location>
        <begin position="175"/>
        <end position="194"/>
    </location>
</feature>
<sequence length="457" mass="45700">MLPFDFAALPPEVNVGRLLAGAGATPILETAVSYAKLAADLTSAAAATTGMAADMTGSWQGMSAEQARAAFGKHATWLQEQAAIATGASAAAADAGAAFLGARSLMELVAAQLAENRAEQTVLLGAATTPVGMGLLAANEMHYMAIWAEAAGVMAGYAGAAVPALESLPQPLTPPPIVSGPVPPPTDYKLPPRPTGWQGTNTTHANPGGGGGDSHPGGGSGSSGDHAGGDHPGGDQPSGGSQDPTGPGDGPQGPDPSGSGLEDGLTDPVSPDDPLSSMPDYYGGEDGYGADDSWSGQDGFYGTSPESSTLTGMSAGVGGAGVALSMARGGMSSMAGAATGFRMPGNWNPASTRAFGAAPEGRPTSAAPPRKGPPRGATAPAARMRRRKDEERKSKSTVFVPGEPMEVPVLEKAPVIGVIEYAGEYVDEVAPESRPAVGVIEHVEEDVAVLAASDRPR</sequence>
<evidence type="ECO:0000256" key="2">
    <source>
        <dbReference type="SAM" id="MobiDB-lite"/>
    </source>
</evidence>
<accession>A0A846Y845</accession>
<organism evidence="4 5">
    <name type="scientific">Nocardia vermiculata</name>
    <dbReference type="NCBI Taxonomy" id="257274"/>
    <lineage>
        <taxon>Bacteria</taxon>
        <taxon>Bacillati</taxon>
        <taxon>Actinomycetota</taxon>
        <taxon>Actinomycetes</taxon>
        <taxon>Mycobacteriales</taxon>
        <taxon>Nocardiaceae</taxon>
        <taxon>Nocardia</taxon>
    </lineage>
</organism>
<keyword evidence="5" id="KW-1185">Reference proteome</keyword>
<feature type="domain" description="PPE" evidence="3">
    <location>
        <begin position="5"/>
        <end position="168"/>
    </location>
</feature>
<protein>
    <submittedName>
        <fullName evidence="4">PPE domain-containing protein</fullName>
    </submittedName>
</protein>
<dbReference type="PANTHER" id="PTHR46766">
    <property type="entry name" value="GLUTAMINE-RICH PROTEIN 2"/>
    <property type="match status" value="1"/>
</dbReference>
<dbReference type="InterPro" id="IPR000030">
    <property type="entry name" value="PPE_dom"/>
</dbReference>
<dbReference type="EMBL" id="JAAXOP010000023">
    <property type="protein sequence ID" value="NKY54030.1"/>
    <property type="molecule type" value="Genomic_DNA"/>
</dbReference>
<proteinExistence type="inferred from homology"/>
<feature type="region of interest" description="Disordered" evidence="2">
    <location>
        <begin position="354"/>
        <end position="399"/>
    </location>
</feature>
<comment type="caution">
    <text evidence="4">The sequence shown here is derived from an EMBL/GenBank/DDBJ whole genome shotgun (WGS) entry which is preliminary data.</text>
</comment>
<dbReference type="Proteomes" id="UP000565711">
    <property type="component" value="Unassembled WGS sequence"/>
</dbReference>
<feature type="compositionally biased region" description="Gly residues" evidence="2">
    <location>
        <begin position="207"/>
        <end position="222"/>
    </location>
</feature>
<dbReference type="AlphaFoldDB" id="A0A846Y845"/>
<dbReference type="RefSeq" id="WP_067870980.1">
    <property type="nucleotide sequence ID" value="NZ_JAAXOP010000023.1"/>
</dbReference>
<dbReference type="PANTHER" id="PTHR46766:SF1">
    <property type="entry name" value="GLUTAMINE-RICH PROTEIN 2"/>
    <property type="match status" value="1"/>
</dbReference>
<dbReference type="InterPro" id="IPR038332">
    <property type="entry name" value="PPE_sf"/>
</dbReference>
<dbReference type="Gene3D" id="1.20.1260.20">
    <property type="entry name" value="PPE superfamily"/>
    <property type="match status" value="1"/>
</dbReference>
<dbReference type="GO" id="GO:0052572">
    <property type="term" value="P:response to host immune response"/>
    <property type="evidence" value="ECO:0007669"/>
    <property type="project" value="TreeGrafter"/>
</dbReference>
<gene>
    <name evidence="4" type="ORF">HGA08_27940</name>
</gene>
<evidence type="ECO:0000259" key="3">
    <source>
        <dbReference type="Pfam" id="PF00823"/>
    </source>
</evidence>
<reference evidence="4 5" key="1">
    <citation type="submission" date="2020-04" db="EMBL/GenBank/DDBJ databases">
        <title>MicrobeNet Type strains.</title>
        <authorList>
            <person name="Nicholson A.C."/>
        </authorList>
    </citation>
    <scope>NUCLEOTIDE SEQUENCE [LARGE SCALE GENOMIC DNA]</scope>
    <source>
        <strain evidence="4 5">JCM 12354</strain>
    </source>
</reference>
<evidence type="ECO:0000313" key="5">
    <source>
        <dbReference type="Proteomes" id="UP000565711"/>
    </source>
</evidence>
<comment type="similarity">
    <text evidence="1">Belongs to the mycobacterial PPE family.</text>
</comment>
<evidence type="ECO:0000313" key="4">
    <source>
        <dbReference type="EMBL" id="NKY54030.1"/>
    </source>
</evidence>
<dbReference type="Pfam" id="PF00823">
    <property type="entry name" value="PPE"/>
    <property type="match status" value="1"/>
</dbReference>